<keyword evidence="5" id="KW-1185">Reference proteome</keyword>
<dbReference type="InterPro" id="IPR036162">
    <property type="entry name" value="Resolvase-like_N_sf"/>
</dbReference>
<keyword evidence="2" id="KW-0233">DNA recombination</keyword>
<dbReference type="SMART" id="SM00857">
    <property type="entry name" value="Resolvase"/>
    <property type="match status" value="1"/>
</dbReference>
<sequence>MLRFVAYYRVSTDRQGTSGLGLEAQAAAVAGYAARIGAELAAEVVEVESGRRADRPELARVAHVAASDRFAETHWPLIERLRSEGRSHRAIARKMNERNVRTRTGKDWTAVQVRNVELSARKT</sequence>
<evidence type="ECO:0000259" key="3">
    <source>
        <dbReference type="SMART" id="SM00857"/>
    </source>
</evidence>
<protein>
    <submittedName>
        <fullName evidence="4">Recombinase family protein</fullName>
    </submittedName>
</protein>
<dbReference type="PANTHER" id="PTHR30461:SF2">
    <property type="entry name" value="SERINE RECOMBINASE PINE-RELATED"/>
    <property type="match status" value="1"/>
</dbReference>
<name>A0ABS1F6H0_9PROT</name>
<dbReference type="Proteomes" id="UP000652760">
    <property type="component" value="Unassembled WGS sequence"/>
</dbReference>
<comment type="caution">
    <text evidence="4">The sequence shown here is derived from an EMBL/GenBank/DDBJ whole genome shotgun (WGS) entry which is preliminary data.</text>
</comment>
<accession>A0ABS1F6H0</accession>
<evidence type="ECO:0000256" key="2">
    <source>
        <dbReference type="ARBA" id="ARBA00023172"/>
    </source>
</evidence>
<feature type="domain" description="Resolvase/invertase-type recombinase catalytic" evidence="3">
    <location>
        <begin position="4"/>
        <end position="117"/>
    </location>
</feature>
<dbReference type="Gene3D" id="3.40.50.1390">
    <property type="entry name" value="Resolvase, N-terminal catalytic domain"/>
    <property type="match status" value="1"/>
</dbReference>
<dbReference type="InterPro" id="IPR006119">
    <property type="entry name" value="Resolv_N"/>
</dbReference>
<dbReference type="PANTHER" id="PTHR30461">
    <property type="entry name" value="DNA-INVERTASE FROM LAMBDOID PROPHAGE"/>
    <property type="match status" value="1"/>
</dbReference>
<evidence type="ECO:0000313" key="5">
    <source>
        <dbReference type="Proteomes" id="UP000652760"/>
    </source>
</evidence>
<reference evidence="5" key="1">
    <citation type="submission" date="2021-01" db="EMBL/GenBank/DDBJ databases">
        <title>Genome public.</title>
        <authorList>
            <person name="Liu C."/>
            <person name="Sun Q."/>
        </authorList>
    </citation>
    <scope>NUCLEOTIDE SEQUENCE [LARGE SCALE GENOMIC DNA]</scope>
    <source>
        <strain evidence="5">YIM B02556</strain>
    </source>
</reference>
<keyword evidence="1" id="KW-0238">DNA-binding</keyword>
<proteinExistence type="predicted"/>
<gene>
    <name evidence="4" type="ORF">JHL17_16555</name>
</gene>
<dbReference type="EMBL" id="JAENHM010000049">
    <property type="protein sequence ID" value="MBK1839024.1"/>
    <property type="molecule type" value="Genomic_DNA"/>
</dbReference>
<organism evidence="4 5">
    <name type="scientific">Azospirillum endophyticum</name>
    <dbReference type="NCBI Taxonomy" id="2800326"/>
    <lineage>
        <taxon>Bacteria</taxon>
        <taxon>Pseudomonadati</taxon>
        <taxon>Pseudomonadota</taxon>
        <taxon>Alphaproteobacteria</taxon>
        <taxon>Rhodospirillales</taxon>
        <taxon>Azospirillaceae</taxon>
        <taxon>Azospirillum</taxon>
    </lineage>
</organism>
<evidence type="ECO:0000313" key="4">
    <source>
        <dbReference type="EMBL" id="MBK1839024.1"/>
    </source>
</evidence>
<evidence type="ECO:0000256" key="1">
    <source>
        <dbReference type="ARBA" id="ARBA00023125"/>
    </source>
</evidence>
<dbReference type="Pfam" id="PF00239">
    <property type="entry name" value="Resolvase"/>
    <property type="match status" value="1"/>
</dbReference>
<dbReference type="InterPro" id="IPR050639">
    <property type="entry name" value="SSR_resolvase"/>
</dbReference>
<dbReference type="SUPFAM" id="SSF53041">
    <property type="entry name" value="Resolvase-like"/>
    <property type="match status" value="1"/>
</dbReference>